<name>A0A396RPR3_9SPHN</name>
<dbReference type="EMBL" id="QWLV01000002">
    <property type="protein sequence ID" value="RHW18389.1"/>
    <property type="molecule type" value="Genomic_DNA"/>
</dbReference>
<dbReference type="Gene3D" id="3.10.450.50">
    <property type="match status" value="1"/>
</dbReference>
<dbReference type="AlphaFoldDB" id="A0A396RPR3"/>
<evidence type="ECO:0000313" key="3">
    <source>
        <dbReference type="EMBL" id="RHW18389.1"/>
    </source>
</evidence>
<feature type="domain" description="DUF4440" evidence="2">
    <location>
        <begin position="30"/>
        <end position="136"/>
    </location>
</feature>
<dbReference type="Pfam" id="PF14534">
    <property type="entry name" value="DUF4440"/>
    <property type="match status" value="1"/>
</dbReference>
<dbReference type="Proteomes" id="UP000266693">
    <property type="component" value="Unassembled WGS sequence"/>
</dbReference>
<accession>A0A396RPR3</accession>
<dbReference type="InterPro" id="IPR032710">
    <property type="entry name" value="NTF2-like_dom_sf"/>
</dbReference>
<feature type="signal peptide" evidence="1">
    <location>
        <begin position="1"/>
        <end position="16"/>
    </location>
</feature>
<dbReference type="OrthoDB" id="129755at2"/>
<keyword evidence="4" id="KW-1185">Reference proteome</keyword>
<reference evidence="3 4" key="1">
    <citation type="submission" date="2018-08" db="EMBL/GenBank/DDBJ databases">
        <title>The multiple taxonomic identification of Sphingomonas gilva.</title>
        <authorList>
            <person name="Zhu D."/>
            <person name="Zheng S."/>
        </authorList>
    </citation>
    <scope>NUCLEOTIDE SEQUENCE [LARGE SCALE GENOMIC DNA]</scope>
    <source>
        <strain evidence="3 4">ZDH117</strain>
    </source>
</reference>
<feature type="chain" id="PRO_5017285844" evidence="1">
    <location>
        <begin position="17"/>
        <end position="149"/>
    </location>
</feature>
<evidence type="ECO:0000313" key="4">
    <source>
        <dbReference type="Proteomes" id="UP000266693"/>
    </source>
</evidence>
<proteinExistence type="predicted"/>
<sequence>MRMAMLVAVAMLSACAGEPVARADVSVETLREVGDRFDQAQIAKDGAVLQTLVADDLIFIEGDGTRSGKKAFIDGWTDPALSFEPIAIEDRVFVPLGPDAGIVGGEVVLRGRANGAPFASHIRFADTFRLKNGTWQATHIQVTRVPANK</sequence>
<keyword evidence="1" id="KW-0732">Signal</keyword>
<evidence type="ECO:0000259" key="2">
    <source>
        <dbReference type="Pfam" id="PF14534"/>
    </source>
</evidence>
<dbReference type="InterPro" id="IPR027843">
    <property type="entry name" value="DUF4440"/>
</dbReference>
<dbReference type="PROSITE" id="PS51257">
    <property type="entry name" value="PROKAR_LIPOPROTEIN"/>
    <property type="match status" value="1"/>
</dbReference>
<evidence type="ECO:0000256" key="1">
    <source>
        <dbReference type="SAM" id="SignalP"/>
    </source>
</evidence>
<dbReference type="SUPFAM" id="SSF54427">
    <property type="entry name" value="NTF2-like"/>
    <property type="match status" value="1"/>
</dbReference>
<comment type="caution">
    <text evidence="3">The sequence shown here is derived from an EMBL/GenBank/DDBJ whole genome shotgun (WGS) entry which is preliminary data.</text>
</comment>
<gene>
    <name evidence="3" type="ORF">D1610_08000</name>
</gene>
<organism evidence="3 4">
    <name type="scientific">Sphingomonas gilva</name>
    <dbReference type="NCBI Taxonomy" id="2305907"/>
    <lineage>
        <taxon>Bacteria</taxon>
        <taxon>Pseudomonadati</taxon>
        <taxon>Pseudomonadota</taxon>
        <taxon>Alphaproteobacteria</taxon>
        <taxon>Sphingomonadales</taxon>
        <taxon>Sphingomonadaceae</taxon>
        <taxon>Sphingomonas</taxon>
    </lineage>
</organism>
<protein>
    <submittedName>
        <fullName evidence="3">Nuclear transport factor 2 family protein</fullName>
    </submittedName>
</protein>